<proteinExistence type="predicted"/>
<feature type="compositionally biased region" description="Polar residues" evidence="1">
    <location>
        <begin position="200"/>
        <end position="229"/>
    </location>
</feature>
<sequence length="238" mass="25513">MAVPISKNQLYTEILGIPPHDCPPNHYRLLGLNNFERDPATIEVALNARVQLIKNARHGAAAESFIRHVQEVGNLLLTPHLKEAYDGILLQQTLNPPASVPPAPYGLAQPQPAPAPAQVPFPGQPHAYSAGQQPTPTAPAGSVPRATAPAKQSKPRPKLKRTGIHVPVWVRLVIIGMFVAAHGAIYWYAYDYLNKPVNSPTGELSQTQDPATNSPPVGETANTANEQSVSPPPPPQPP</sequence>
<feature type="transmembrane region" description="Helical" evidence="2">
    <location>
        <begin position="168"/>
        <end position="189"/>
    </location>
</feature>
<comment type="caution">
    <text evidence="3">The sequence shown here is derived from an EMBL/GenBank/DDBJ whole genome shotgun (WGS) entry which is preliminary data.</text>
</comment>
<feature type="region of interest" description="Disordered" evidence="1">
    <location>
        <begin position="100"/>
        <end position="159"/>
    </location>
</feature>
<feature type="compositionally biased region" description="Pro residues" evidence="1">
    <location>
        <begin position="111"/>
        <end position="123"/>
    </location>
</feature>
<gene>
    <name evidence="3" type="ORF">DTL42_18670</name>
</gene>
<protein>
    <submittedName>
        <fullName evidence="3">Uncharacterized protein</fullName>
    </submittedName>
</protein>
<evidence type="ECO:0000313" key="3">
    <source>
        <dbReference type="EMBL" id="RCS44008.1"/>
    </source>
</evidence>
<keyword evidence="2" id="KW-0812">Transmembrane</keyword>
<dbReference type="EMBL" id="QPEX01000037">
    <property type="protein sequence ID" value="RCS44008.1"/>
    <property type="molecule type" value="Genomic_DNA"/>
</dbReference>
<keyword evidence="2" id="KW-1133">Transmembrane helix</keyword>
<organism evidence="3 4">
    <name type="scientific">Bremerella cremea</name>
    <dbReference type="NCBI Taxonomy" id="1031537"/>
    <lineage>
        <taxon>Bacteria</taxon>
        <taxon>Pseudomonadati</taxon>
        <taxon>Planctomycetota</taxon>
        <taxon>Planctomycetia</taxon>
        <taxon>Pirellulales</taxon>
        <taxon>Pirellulaceae</taxon>
        <taxon>Bremerella</taxon>
    </lineage>
</organism>
<reference evidence="3 4" key="1">
    <citation type="submission" date="2018-07" db="EMBL/GenBank/DDBJ databases">
        <title>Comparative genomes isolates from brazilian mangrove.</title>
        <authorList>
            <person name="De Araujo J.E."/>
            <person name="Taketani R.G."/>
            <person name="Silva M.C.P."/>
            <person name="Lourenco M.V."/>
            <person name="Oliveira V.M."/>
            <person name="Andreote F.D."/>
        </authorList>
    </citation>
    <scope>NUCLEOTIDE SEQUENCE [LARGE SCALE GENOMIC DNA]</scope>
    <source>
        <strain evidence="3 4">HEX PRIS-MGV</strain>
    </source>
</reference>
<dbReference type="AlphaFoldDB" id="A0A368KMX7"/>
<keyword evidence="2" id="KW-0472">Membrane</keyword>
<evidence type="ECO:0000256" key="1">
    <source>
        <dbReference type="SAM" id="MobiDB-lite"/>
    </source>
</evidence>
<name>A0A368KMX7_9BACT</name>
<evidence type="ECO:0000256" key="2">
    <source>
        <dbReference type="SAM" id="Phobius"/>
    </source>
</evidence>
<evidence type="ECO:0000313" key="4">
    <source>
        <dbReference type="Proteomes" id="UP000253562"/>
    </source>
</evidence>
<accession>A0A368KMX7</accession>
<dbReference type="Proteomes" id="UP000253562">
    <property type="component" value="Unassembled WGS sequence"/>
</dbReference>
<feature type="non-terminal residue" evidence="3">
    <location>
        <position position="238"/>
    </location>
</feature>
<feature type="region of interest" description="Disordered" evidence="1">
    <location>
        <begin position="200"/>
        <end position="238"/>
    </location>
</feature>